<reference evidence="2" key="1">
    <citation type="journal article" date="2019" name="bioRxiv">
        <title>The Genome of the Zebra Mussel, Dreissena polymorpha: A Resource for Invasive Species Research.</title>
        <authorList>
            <person name="McCartney M.A."/>
            <person name="Auch B."/>
            <person name="Kono T."/>
            <person name="Mallez S."/>
            <person name="Zhang Y."/>
            <person name="Obille A."/>
            <person name="Becker A."/>
            <person name="Abrahante J.E."/>
            <person name="Garbe J."/>
            <person name="Badalamenti J.P."/>
            <person name="Herman A."/>
            <person name="Mangelson H."/>
            <person name="Liachko I."/>
            <person name="Sullivan S."/>
            <person name="Sone E.D."/>
            <person name="Koren S."/>
            <person name="Silverstein K.A.T."/>
            <person name="Beckman K.B."/>
            <person name="Gohl D.M."/>
        </authorList>
    </citation>
    <scope>NUCLEOTIDE SEQUENCE</scope>
    <source>
        <strain evidence="2">Duluth1</strain>
        <tissue evidence="2">Whole animal</tissue>
    </source>
</reference>
<comment type="caution">
    <text evidence="2">The sequence shown here is derived from an EMBL/GenBank/DDBJ whole genome shotgun (WGS) entry which is preliminary data.</text>
</comment>
<feature type="region of interest" description="Disordered" evidence="1">
    <location>
        <begin position="291"/>
        <end position="331"/>
    </location>
</feature>
<reference evidence="2" key="2">
    <citation type="submission" date="2020-11" db="EMBL/GenBank/DDBJ databases">
        <authorList>
            <person name="McCartney M.A."/>
            <person name="Auch B."/>
            <person name="Kono T."/>
            <person name="Mallez S."/>
            <person name="Becker A."/>
            <person name="Gohl D.M."/>
            <person name="Silverstein K.A.T."/>
            <person name="Koren S."/>
            <person name="Bechman K.B."/>
            <person name="Herman A."/>
            <person name="Abrahante J.E."/>
            <person name="Garbe J."/>
        </authorList>
    </citation>
    <scope>NUCLEOTIDE SEQUENCE</scope>
    <source>
        <strain evidence="2">Duluth1</strain>
        <tissue evidence="2">Whole animal</tissue>
    </source>
</reference>
<evidence type="ECO:0000313" key="2">
    <source>
        <dbReference type="EMBL" id="KAH3870778.1"/>
    </source>
</evidence>
<dbReference type="EMBL" id="JAIWYP010000002">
    <property type="protein sequence ID" value="KAH3870778.1"/>
    <property type="molecule type" value="Genomic_DNA"/>
</dbReference>
<dbReference type="AlphaFoldDB" id="A0A9D4RKF0"/>
<evidence type="ECO:0000313" key="3">
    <source>
        <dbReference type="Proteomes" id="UP000828390"/>
    </source>
</evidence>
<keyword evidence="3" id="KW-1185">Reference proteome</keyword>
<feature type="compositionally biased region" description="Polar residues" evidence="1">
    <location>
        <begin position="308"/>
        <end position="320"/>
    </location>
</feature>
<gene>
    <name evidence="2" type="ORF">DPMN_033968</name>
</gene>
<accession>A0A9D4RKF0</accession>
<proteinExistence type="predicted"/>
<name>A0A9D4RKF0_DREPO</name>
<organism evidence="2 3">
    <name type="scientific">Dreissena polymorpha</name>
    <name type="common">Zebra mussel</name>
    <name type="synonym">Mytilus polymorpha</name>
    <dbReference type="NCBI Taxonomy" id="45954"/>
    <lineage>
        <taxon>Eukaryota</taxon>
        <taxon>Metazoa</taxon>
        <taxon>Spiralia</taxon>
        <taxon>Lophotrochozoa</taxon>
        <taxon>Mollusca</taxon>
        <taxon>Bivalvia</taxon>
        <taxon>Autobranchia</taxon>
        <taxon>Heteroconchia</taxon>
        <taxon>Euheterodonta</taxon>
        <taxon>Imparidentia</taxon>
        <taxon>Neoheterodontei</taxon>
        <taxon>Myida</taxon>
        <taxon>Dreissenoidea</taxon>
        <taxon>Dreissenidae</taxon>
        <taxon>Dreissena</taxon>
    </lineage>
</organism>
<dbReference type="Proteomes" id="UP000828390">
    <property type="component" value="Unassembled WGS sequence"/>
</dbReference>
<protein>
    <submittedName>
        <fullName evidence="2">Uncharacterized protein</fullName>
    </submittedName>
</protein>
<evidence type="ECO:0000256" key="1">
    <source>
        <dbReference type="SAM" id="MobiDB-lite"/>
    </source>
</evidence>
<sequence length="430" mass="49120">MLPIFDRVGEKGINMRSLRLANSLGNRIVAQVDQWNGVANLTSFGKREAGLVKFRSEVKGLLKSQVRIVKSSKVQLRSAVKSLRSVVNEAEVKSLRSRQVNMNEIEVRSLRIVKRSKIESKECEVEVRSLRSIRSLRIEVRSLRIVKLWSEVRILRTCELRSVWSKVREVENAPTNGIESMTSRSLGRHHIHYTTAIVVKSYEVEKSKVVKLWSEVRSLRSNEDELSCVKFSDIEKSKESNEIEARSLRSLRSIAKLRSEVRSLRIAKTSEVEVSSIRNIKASRQKECEKQLGKQTKGMQANKRNKQLGKQTKGINSLASRQKKCEASRQNKFEKQLGKQTKEMQADKRNVKLGSATTLADTFQRNNRQTKEYRMKRFPENGSKKNMKTEVEVGGCLKTEVEKTAPLPGSHAVPQIIIWVKGFSPVDFEK</sequence>